<feature type="transmembrane region" description="Helical" evidence="12">
    <location>
        <begin position="1084"/>
        <end position="1110"/>
    </location>
</feature>
<gene>
    <name evidence="13" type="ordered locus">OB1312</name>
</gene>
<keyword evidence="4" id="KW-1003">Cell membrane</keyword>
<feature type="compositionally biased region" description="Acidic residues" evidence="11">
    <location>
        <begin position="650"/>
        <end position="674"/>
    </location>
</feature>
<accession>Q8ERJ0</accession>
<feature type="region of interest" description="Disordered" evidence="11">
    <location>
        <begin position="588"/>
        <end position="677"/>
    </location>
</feature>
<evidence type="ECO:0000313" key="13">
    <source>
        <dbReference type="EMBL" id="BAC13268.1"/>
    </source>
</evidence>
<protein>
    <recommendedName>
        <fullName evidence="3">Type VII secretion system accessory factor EsaA</fullName>
    </recommendedName>
</protein>
<comment type="subunit">
    <text evidence="9">Homodimer. Interacts with EssB.</text>
</comment>
<evidence type="ECO:0000256" key="3">
    <source>
        <dbReference type="ARBA" id="ARBA00020819"/>
    </source>
</evidence>
<dbReference type="AlphaFoldDB" id="Q8ERJ0"/>
<dbReference type="Proteomes" id="UP000000822">
    <property type="component" value="Chromosome"/>
</dbReference>
<dbReference type="KEGG" id="oih:OB1312"/>
<dbReference type="NCBIfam" id="TIGR03929">
    <property type="entry name" value="T7_esaA_Nterm"/>
    <property type="match status" value="1"/>
</dbReference>
<reference evidence="13 14" key="1">
    <citation type="journal article" date="2001" name="FEMS Microbiol. Lett.">
        <title>Oceanobacillus iheyensis gen. nov., sp. nov., a deep-sea extremely halotolerant and alkaliphilic species isolated from a depth of 1050 m on the Iheya Ridge.</title>
        <authorList>
            <person name="Lu J."/>
            <person name="Nogi Y."/>
            <person name="Takami H."/>
        </authorList>
    </citation>
    <scope>NUCLEOTIDE SEQUENCE [LARGE SCALE GENOMIC DNA]</scope>
    <source>
        <strain evidence="14">DSM 14371 / CIP 107618 / JCM 11309 / KCTC 3954 / HTE831</strain>
    </source>
</reference>
<comment type="similarity">
    <text evidence="2">Belongs to the EsaA family.</text>
</comment>
<dbReference type="eggNOG" id="COG1511">
    <property type="taxonomic scope" value="Bacteria"/>
</dbReference>
<keyword evidence="7" id="KW-0843">Virulence</keyword>
<feature type="compositionally biased region" description="Polar residues" evidence="11">
    <location>
        <begin position="613"/>
        <end position="629"/>
    </location>
</feature>
<reference evidence="13 14" key="2">
    <citation type="journal article" date="2002" name="Nucleic Acids Res.">
        <title>Genome sequence of Oceanobacillus iheyensis isolated from the Iheya Ridge and its unexpected adaptive capabilities to extreme environments.</title>
        <authorList>
            <person name="Takami H."/>
            <person name="Takaki Y."/>
            <person name="Uchiyama I."/>
        </authorList>
    </citation>
    <scope>NUCLEOTIDE SEQUENCE [LARGE SCALE GENOMIC DNA]</scope>
    <source>
        <strain evidence="14">DSM 14371 / CIP 107618 / JCM 11309 / KCTC 3954 / HTE831</strain>
    </source>
</reference>
<dbReference type="GO" id="GO:0005886">
    <property type="term" value="C:plasma membrane"/>
    <property type="evidence" value="ECO:0007669"/>
    <property type="project" value="UniProtKB-SubCell"/>
</dbReference>
<evidence type="ECO:0000256" key="12">
    <source>
        <dbReference type="SAM" id="Phobius"/>
    </source>
</evidence>
<dbReference type="PhylomeDB" id="Q8ERJ0"/>
<feature type="coiled-coil region" evidence="10">
    <location>
        <begin position="871"/>
        <end position="898"/>
    </location>
</feature>
<feature type="coiled-coil region" evidence="10">
    <location>
        <begin position="273"/>
        <end position="336"/>
    </location>
</feature>
<feature type="compositionally biased region" description="Basic and acidic residues" evidence="11">
    <location>
        <begin position="638"/>
        <end position="649"/>
    </location>
</feature>
<dbReference type="STRING" id="221109.gene:10733552"/>
<keyword evidence="10" id="KW-0175">Coiled coil</keyword>
<feature type="coiled-coil region" evidence="10">
    <location>
        <begin position="790"/>
        <end position="824"/>
    </location>
</feature>
<name>Q8ERJ0_OCEIH</name>
<evidence type="ECO:0000256" key="2">
    <source>
        <dbReference type="ARBA" id="ARBA00008338"/>
    </source>
</evidence>
<feature type="transmembrane region" description="Helical" evidence="12">
    <location>
        <begin position="980"/>
        <end position="1000"/>
    </location>
</feature>
<evidence type="ECO:0000313" key="14">
    <source>
        <dbReference type="Proteomes" id="UP000000822"/>
    </source>
</evidence>
<dbReference type="EMBL" id="BA000028">
    <property type="protein sequence ID" value="BAC13268.1"/>
    <property type="molecule type" value="Genomic_DNA"/>
</dbReference>
<evidence type="ECO:0000256" key="1">
    <source>
        <dbReference type="ARBA" id="ARBA00004651"/>
    </source>
</evidence>
<evidence type="ECO:0000256" key="6">
    <source>
        <dbReference type="ARBA" id="ARBA00022989"/>
    </source>
</evidence>
<dbReference type="InterPro" id="IPR023838">
    <property type="entry name" value="T7SS_EsaA"/>
</dbReference>
<feature type="transmembrane region" description="Helical" evidence="12">
    <location>
        <begin position="1052"/>
        <end position="1075"/>
    </location>
</feature>
<evidence type="ECO:0000256" key="10">
    <source>
        <dbReference type="SAM" id="Coils"/>
    </source>
</evidence>
<evidence type="ECO:0000256" key="11">
    <source>
        <dbReference type="SAM" id="MobiDB-lite"/>
    </source>
</evidence>
<feature type="compositionally biased region" description="Acidic residues" evidence="11">
    <location>
        <begin position="592"/>
        <end position="612"/>
    </location>
</feature>
<proteinExistence type="inferred from homology"/>
<keyword evidence="5 12" id="KW-0812">Transmembrane</keyword>
<dbReference type="PANTHER" id="PTHR43077:SF10">
    <property type="entry name" value="TRANSPORT PERMEASE PROTEIN"/>
    <property type="match status" value="1"/>
</dbReference>
<evidence type="ECO:0000256" key="9">
    <source>
        <dbReference type="ARBA" id="ARBA00046722"/>
    </source>
</evidence>
<evidence type="ECO:0000256" key="7">
    <source>
        <dbReference type="ARBA" id="ARBA00023026"/>
    </source>
</evidence>
<dbReference type="OrthoDB" id="4974788at2"/>
<evidence type="ECO:0000256" key="8">
    <source>
        <dbReference type="ARBA" id="ARBA00023136"/>
    </source>
</evidence>
<organism evidence="13 14">
    <name type="scientific">Oceanobacillus iheyensis (strain DSM 14371 / CIP 107618 / JCM 11309 / KCTC 3954 / HTE831)</name>
    <dbReference type="NCBI Taxonomy" id="221109"/>
    <lineage>
        <taxon>Bacteria</taxon>
        <taxon>Bacillati</taxon>
        <taxon>Bacillota</taxon>
        <taxon>Bacilli</taxon>
        <taxon>Bacillales</taxon>
        <taxon>Bacillaceae</taxon>
        <taxon>Oceanobacillus</taxon>
    </lineage>
</organism>
<evidence type="ECO:0000256" key="5">
    <source>
        <dbReference type="ARBA" id="ARBA00022692"/>
    </source>
</evidence>
<feature type="transmembrane region" description="Helical" evidence="12">
    <location>
        <begin position="1130"/>
        <end position="1154"/>
    </location>
</feature>
<dbReference type="HOGENOM" id="CLU_008589_0_0_9"/>
<keyword evidence="6 12" id="KW-1133">Transmembrane helix</keyword>
<feature type="transmembrane region" description="Helical" evidence="12">
    <location>
        <begin position="1021"/>
        <end position="1046"/>
    </location>
</feature>
<dbReference type="InterPro" id="IPR051328">
    <property type="entry name" value="T7SS_ABC-Transporter"/>
</dbReference>
<dbReference type="PANTHER" id="PTHR43077">
    <property type="entry name" value="TRANSPORT PERMEASE YVFS-RELATED"/>
    <property type="match status" value="1"/>
</dbReference>
<comment type="subcellular location">
    <subcellularLocation>
        <location evidence="1">Cell membrane</location>
        <topology evidence="1">Multi-pass membrane protein</topology>
    </subcellularLocation>
</comment>
<keyword evidence="14" id="KW-1185">Reference proteome</keyword>
<keyword evidence="8 12" id="KW-0472">Membrane</keyword>
<evidence type="ECO:0000256" key="4">
    <source>
        <dbReference type="ARBA" id="ARBA00022475"/>
    </source>
</evidence>
<sequence length="1173" mass="131381">MKKMDKRWILFLVLIVALASGLSYLALHQETETENPNRTQTMAIAIVNEDQGSTFNGTDLAFGDAFTQSIDRNNNHEWFVVSRGVAESGLENNTYDMMVVIPNDFSEKSLNINAESPEPVVLQYKINASENARIKEEAEKTASNILNDFNRRIIDVYFASVIGNLQDAQDNVSEMVNRQALHTSTFNNNVNQPLSGYTDQFNTIKDQTEHSTNSFSSFEELIESYEDQLLEEAEQGESFVSSIEEVAELKENNLSQLLAFNDMFNQFNQGMKADEVNEKLSNLQAANDQINEQLAVGQDNGNSGQEPVASVIRVQNNSANDNIATATLKLQNYLKRSSEQVSVLQDDVNNYLTDSNQQFEENIKTKIEELLDESIDEGININTLFENPNKVALEDINNAISDLPSLDEGDFSNVGLPEDIEQDIKDVIRVTEQYRTEFEKAPISDERGEFLKDQIESLRTQVKNGITLSDTVELPKNEKEGQIFTLHIPDGFNLQYLGIQLPGEEEGNYTDYIDENGKVQLPANRAGSFTVNVRVNTDPDEGIFDFYKPLEWSWKLKQEDLDDVDKPENVAYLQSDVKLVASTKVINAKNEDESEEDANSDLTDKEESDENENGSANNDDNAIENDQTGESNESTNPEPEKPTNPKEKPDESEEKEKEEDPEPEVPVEPEEPEEPEKLIIKNNTISHKIMTTVPDFDNTTSTLINTVSNSIDSYLKLQPLFESYFGHEIHEIASKDGSLIEIARQDKDSLYYLYNEKEIKELLSEYITDQILLGVSEELRTPATNFKTQVDNYQAGVQQAIRDAAKLSEEVAKARERAAVLNTNLTDTIEGVQSWREEAMTLLEQQQDIQASAEGEQDAVMTLGNDFQPILSSSQNLADQASNNLNTAENVYETFEDIDNQATDIEQSGTNLVSNAENLAVEMTNKLENDETFIENFTGVLANSRVGDRQNENLYDFLSNPVETSNQGTITTQNNTFTPYFLVLISFIVVLFTAYVISTINQKKVNQDQFASEASLMGTNMPITVITVGIGLLEGIVIGIVSSYYLPISDFNMLQLTVIMAMLVTGMLLVATYLLRQIKMIGMFLLLAVFSLYLFFTDALGSGTAPFPLLEKLSPLQYMETFLLRIVEGTVNYGGAIFIVLMLLLIGALGNLLVINRPDREEEMTDENQAEAG</sequence>